<evidence type="ECO:0000313" key="3">
    <source>
        <dbReference type="Proteomes" id="UP000054321"/>
    </source>
</evidence>
<reference evidence="2 3" key="1">
    <citation type="submission" date="2014-04" db="EMBL/GenBank/DDBJ databases">
        <authorList>
            <consortium name="DOE Joint Genome Institute"/>
            <person name="Kuo A."/>
            <person name="Martino E."/>
            <person name="Perotto S."/>
            <person name="Kohler A."/>
            <person name="Nagy L.G."/>
            <person name="Floudas D."/>
            <person name="Copeland A."/>
            <person name="Barry K.W."/>
            <person name="Cichocki N."/>
            <person name="Veneault-Fourrey C."/>
            <person name="LaButti K."/>
            <person name="Lindquist E.A."/>
            <person name="Lipzen A."/>
            <person name="Lundell T."/>
            <person name="Morin E."/>
            <person name="Murat C."/>
            <person name="Sun H."/>
            <person name="Tunlid A."/>
            <person name="Henrissat B."/>
            <person name="Grigoriev I.V."/>
            <person name="Hibbett D.S."/>
            <person name="Martin F."/>
            <person name="Nordberg H.P."/>
            <person name="Cantor M.N."/>
            <person name="Hua S.X."/>
        </authorList>
    </citation>
    <scope>NUCLEOTIDE SEQUENCE [LARGE SCALE GENOMIC DNA]</scope>
    <source>
        <strain evidence="2 3">Zn</strain>
    </source>
</reference>
<name>A0A0C3GP08_OIDMZ</name>
<reference evidence="3" key="2">
    <citation type="submission" date="2015-01" db="EMBL/GenBank/DDBJ databases">
        <title>Evolutionary Origins and Diversification of the Mycorrhizal Mutualists.</title>
        <authorList>
            <consortium name="DOE Joint Genome Institute"/>
            <consortium name="Mycorrhizal Genomics Consortium"/>
            <person name="Kohler A."/>
            <person name="Kuo A."/>
            <person name="Nagy L.G."/>
            <person name="Floudas D."/>
            <person name="Copeland A."/>
            <person name="Barry K.W."/>
            <person name="Cichocki N."/>
            <person name="Veneault-Fourrey C."/>
            <person name="LaButti K."/>
            <person name="Lindquist E.A."/>
            <person name="Lipzen A."/>
            <person name="Lundell T."/>
            <person name="Morin E."/>
            <person name="Murat C."/>
            <person name="Riley R."/>
            <person name="Ohm R."/>
            <person name="Sun H."/>
            <person name="Tunlid A."/>
            <person name="Henrissat B."/>
            <person name="Grigoriev I.V."/>
            <person name="Hibbett D.S."/>
            <person name="Martin F."/>
        </authorList>
    </citation>
    <scope>NUCLEOTIDE SEQUENCE [LARGE SCALE GENOMIC DNA]</scope>
    <source>
        <strain evidence="3">Zn</strain>
    </source>
</reference>
<dbReference type="Proteomes" id="UP000054321">
    <property type="component" value="Unassembled WGS sequence"/>
</dbReference>
<proteinExistence type="predicted"/>
<dbReference type="HOGENOM" id="CLU_2347266_0_0_1"/>
<feature type="region of interest" description="Disordered" evidence="1">
    <location>
        <begin position="35"/>
        <end position="54"/>
    </location>
</feature>
<evidence type="ECO:0000313" key="2">
    <source>
        <dbReference type="EMBL" id="KIM93119.1"/>
    </source>
</evidence>
<dbReference type="InParanoid" id="A0A0C3GP08"/>
<dbReference type="EMBL" id="KN832899">
    <property type="protein sequence ID" value="KIM93119.1"/>
    <property type="molecule type" value="Genomic_DNA"/>
</dbReference>
<organism evidence="2 3">
    <name type="scientific">Oidiodendron maius (strain Zn)</name>
    <dbReference type="NCBI Taxonomy" id="913774"/>
    <lineage>
        <taxon>Eukaryota</taxon>
        <taxon>Fungi</taxon>
        <taxon>Dikarya</taxon>
        <taxon>Ascomycota</taxon>
        <taxon>Pezizomycotina</taxon>
        <taxon>Leotiomycetes</taxon>
        <taxon>Leotiomycetes incertae sedis</taxon>
        <taxon>Myxotrichaceae</taxon>
        <taxon>Oidiodendron</taxon>
    </lineage>
</organism>
<keyword evidence="3" id="KW-1185">Reference proteome</keyword>
<feature type="compositionally biased region" description="Basic and acidic residues" evidence="1">
    <location>
        <begin position="42"/>
        <end position="51"/>
    </location>
</feature>
<protein>
    <submittedName>
        <fullName evidence="2">Uncharacterized protein</fullName>
    </submittedName>
</protein>
<accession>A0A0C3GP08</accession>
<evidence type="ECO:0000256" key="1">
    <source>
        <dbReference type="SAM" id="MobiDB-lite"/>
    </source>
</evidence>
<gene>
    <name evidence="2" type="ORF">OIDMADRAFT_21568</name>
</gene>
<dbReference type="AlphaFoldDB" id="A0A0C3GP08"/>
<sequence>MSDSAPNACNGRRSLVLSSGSVHRYSDLYERRPVGSVVTGNGRDRDRDTLRHGSCNRKGSGFRKPCTSCFVYKVVYASDCKALGDDRNNYSECSTVG</sequence>